<keyword evidence="2" id="KW-1185">Reference proteome</keyword>
<sequence length="486" mass="53759">MVLLDDRTEEQKSFSVARVLIDSFQWEIIHEWVSLRVEDRVFDIFAKEFSYESYSTESHPNLGDNFLESSQDRSGVPRSMMEVLPTYSRTGSEGTDVISKNDNVGDPLIEVIINERLENVLEFNCGNINVGEEDGKSGADLLGVSMVEGQCFIRGVRRELLDFDPVVCEAQIACNKNKSPLAVKIGPEKLALISKELDYRITSPLVDDPFEPGVGVTNAVAVGWVDDWVPLSDYVNVVPISQFAPIVPTVVGVWGDTASASCSDSVREGKELACDSAVGDTGHSGESLYRINYEALQWERSSVNFSGVDVTVNEQSGAEVNQKCGGVEGEDEDEEYSDDTLYLINEANVDNFINGELLEERALPLVGGAVNEDDEFESAAPNTVDLADLGEEGEDIDEIENYEEDNCLTDAKDADEAKKVWSKVGLSFYSSNEEEVLNRVAEKKLVSKKRGEMKQKRQKQGRKISCIEGRTLATRTLRLVSKSKLK</sequence>
<protein>
    <submittedName>
        <fullName evidence="1">Uncharacterized protein</fullName>
    </submittedName>
</protein>
<dbReference type="EMBL" id="JASCZI010090770">
    <property type="protein sequence ID" value="MED6146295.1"/>
    <property type="molecule type" value="Genomic_DNA"/>
</dbReference>
<proteinExistence type="predicted"/>
<reference evidence="1 2" key="1">
    <citation type="journal article" date="2023" name="Plants (Basel)">
        <title>Bridging the Gap: Combining Genomics and Transcriptomics Approaches to Understand Stylosanthes scabra, an Orphan Legume from the Brazilian Caatinga.</title>
        <authorList>
            <person name="Ferreira-Neto J.R.C."/>
            <person name="da Silva M.D."/>
            <person name="Binneck E."/>
            <person name="de Melo N.F."/>
            <person name="da Silva R.H."/>
            <person name="de Melo A.L.T.M."/>
            <person name="Pandolfi V."/>
            <person name="Bustamante F.O."/>
            <person name="Brasileiro-Vidal A.C."/>
            <person name="Benko-Iseppon A.M."/>
        </authorList>
    </citation>
    <scope>NUCLEOTIDE SEQUENCE [LARGE SCALE GENOMIC DNA]</scope>
    <source>
        <tissue evidence="1">Leaves</tissue>
    </source>
</reference>
<evidence type="ECO:0000313" key="2">
    <source>
        <dbReference type="Proteomes" id="UP001341840"/>
    </source>
</evidence>
<accession>A0ABU6TC65</accession>
<dbReference type="Proteomes" id="UP001341840">
    <property type="component" value="Unassembled WGS sequence"/>
</dbReference>
<evidence type="ECO:0000313" key="1">
    <source>
        <dbReference type="EMBL" id="MED6146295.1"/>
    </source>
</evidence>
<gene>
    <name evidence="1" type="ORF">PIB30_033215</name>
</gene>
<organism evidence="1 2">
    <name type="scientific">Stylosanthes scabra</name>
    <dbReference type="NCBI Taxonomy" id="79078"/>
    <lineage>
        <taxon>Eukaryota</taxon>
        <taxon>Viridiplantae</taxon>
        <taxon>Streptophyta</taxon>
        <taxon>Embryophyta</taxon>
        <taxon>Tracheophyta</taxon>
        <taxon>Spermatophyta</taxon>
        <taxon>Magnoliopsida</taxon>
        <taxon>eudicotyledons</taxon>
        <taxon>Gunneridae</taxon>
        <taxon>Pentapetalae</taxon>
        <taxon>rosids</taxon>
        <taxon>fabids</taxon>
        <taxon>Fabales</taxon>
        <taxon>Fabaceae</taxon>
        <taxon>Papilionoideae</taxon>
        <taxon>50 kb inversion clade</taxon>
        <taxon>dalbergioids sensu lato</taxon>
        <taxon>Dalbergieae</taxon>
        <taxon>Pterocarpus clade</taxon>
        <taxon>Stylosanthes</taxon>
    </lineage>
</organism>
<name>A0ABU6TC65_9FABA</name>
<comment type="caution">
    <text evidence="1">The sequence shown here is derived from an EMBL/GenBank/DDBJ whole genome shotgun (WGS) entry which is preliminary data.</text>
</comment>